<dbReference type="InterPro" id="IPR005801">
    <property type="entry name" value="ADC_synthase"/>
</dbReference>
<accession>A0AA36NE68</accession>
<reference evidence="3" key="1">
    <citation type="submission" date="2023-08" db="EMBL/GenBank/DDBJ databases">
        <authorList>
            <person name="Chen Y."/>
            <person name="Shah S."/>
            <person name="Dougan E. K."/>
            <person name="Thang M."/>
            <person name="Chan C."/>
        </authorList>
    </citation>
    <scope>NUCLEOTIDE SEQUENCE</scope>
</reference>
<name>A0AA36NE68_9DINO</name>
<evidence type="ECO:0000313" key="4">
    <source>
        <dbReference type="Proteomes" id="UP001178507"/>
    </source>
</evidence>
<evidence type="ECO:0000313" key="3">
    <source>
        <dbReference type="EMBL" id="CAJ1402949.1"/>
    </source>
</evidence>
<dbReference type="PRINTS" id="PR00095">
    <property type="entry name" value="ANTSNTHASEI"/>
</dbReference>
<protein>
    <recommendedName>
        <fullName evidence="2">Chorismate-utilising enzyme C-terminal domain-containing protein</fullName>
    </recommendedName>
</protein>
<dbReference type="SUPFAM" id="SSF53474">
    <property type="entry name" value="alpha/beta-Hydrolases"/>
    <property type="match status" value="1"/>
</dbReference>
<feature type="domain" description="Chorismate-utilising enzyme C-terminal" evidence="2">
    <location>
        <begin position="1778"/>
        <end position="2034"/>
    </location>
</feature>
<dbReference type="EMBL" id="CAUJNA010003473">
    <property type="protein sequence ID" value="CAJ1402949.1"/>
    <property type="molecule type" value="Genomic_DNA"/>
</dbReference>
<keyword evidence="4" id="KW-1185">Reference proteome</keyword>
<evidence type="ECO:0000259" key="2">
    <source>
        <dbReference type="Pfam" id="PF00425"/>
    </source>
</evidence>
<dbReference type="InterPro" id="IPR015890">
    <property type="entry name" value="Chorismate_C"/>
</dbReference>
<dbReference type="InterPro" id="IPR029058">
    <property type="entry name" value="AB_hydrolase_fold"/>
</dbReference>
<comment type="caution">
    <text evidence="3">The sequence shown here is derived from an EMBL/GenBank/DDBJ whole genome shotgun (WGS) entry which is preliminary data.</text>
</comment>
<dbReference type="Gene3D" id="3.60.120.10">
    <property type="entry name" value="Anthranilate synthase"/>
    <property type="match status" value="1"/>
</dbReference>
<dbReference type="PANTHER" id="PTHR11236:SF9">
    <property type="entry name" value="ANTHRANILATE SYNTHASE COMPONENT 1"/>
    <property type="match status" value="1"/>
</dbReference>
<gene>
    <name evidence="3" type="ORF">EVOR1521_LOCUS25722</name>
</gene>
<organism evidence="3 4">
    <name type="scientific">Effrenium voratum</name>
    <dbReference type="NCBI Taxonomy" id="2562239"/>
    <lineage>
        <taxon>Eukaryota</taxon>
        <taxon>Sar</taxon>
        <taxon>Alveolata</taxon>
        <taxon>Dinophyceae</taxon>
        <taxon>Suessiales</taxon>
        <taxon>Symbiodiniaceae</taxon>
        <taxon>Effrenium</taxon>
    </lineage>
</organism>
<proteinExistence type="predicted"/>
<dbReference type="InterPro" id="IPR019999">
    <property type="entry name" value="Anth_synth_I-like"/>
</dbReference>
<dbReference type="Gene3D" id="3.40.50.1820">
    <property type="entry name" value="alpha/beta hydrolase"/>
    <property type="match status" value="1"/>
</dbReference>
<feature type="region of interest" description="Disordered" evidence="1">
    <location>
        <begin position="1123"/>
        <end position="1144"/>
    </location>
</feature>
<dbReference type="Pfam" id="PF00756">
    <property type="entry name" value="Esterase"/>
    <property type="match status" value="1"/>
</dbReference>
<dbReference type="PANTHER" id="PTHR11236">
    <property type="entry name" value="AMINOBENZOATE/ANTHRANILATE SYNTHASE"/>
    <property type="match status" value="1"/>
</dbReference>
<dbReference type="Pfam" id="PF00425">
    <property type="entry name" value="Chorismate_bind"/>
    <property type="match status" value="1"/>
</dbReference>
<dbReference type="Gene3D" id="3.80.10.10">
    <property type="entry name" value="Ribonuclease Inhibitor"/>
    <property type="match status" value="2"/>
</dbReference>
<dbReference type="SUPFAM" id="SSF56322">
    <property type="entry name" value="ADC synthase"/>
    <property type="match status" value="1"/>
</dbReference>
<dbReference type="Proteomes" id="UP001178507">
    <property type="component" value="Unassembled WGS sequence"/>
</dbReference>
<dbReference type="GO" id="GO:0000162">
    <property type="term" value="P:L-tryptophan biosynthetic process"/>
    <property type="evidence" value="ECO:0007669"/>
    <property type="project" value="TreeGrafter"/>
</dbReference>
<dbReference type="InterPro" id="IPR032675">
    <property type="entry name" value="LRR_dom_sf"/>
</dbReference>
<sequence length="2125" mass="233473">MFVDRSEALLELIEFLASVAIPDSVTVIKCWAFANCSSLKSVAIPESVRVIDYQAFQGQGRKQERLHLAAAVLVQGLDRGTLLRLVLGTWHHKAMHAWQARTSKSSAREGSRKLAAGGEVGNSFRGAVRFELTLRHPGNLCLSEYTDCKRLMGRPMVANVWTTLRFPVPRGLLSLLDNDDTVPLLLLRMAWQASRPERGGEFWTGAKGFWGSSCYFSHEWRREQNDWCEELEEVEVEEENDGKLAAVVFHLQAEGVLEVMPKPSWASWAEGSTGPMRVRVVGNLEELGQEESGNWDPNLGVDLIWEGDGWKSFLVPAPPCKELRFCLVRVDQSESHPGLLQGWRRWEMHEARQFTWSAEHVVYAPARGVLEIFLTAQHCRPSASSSRPGSSVPTAWRWREDLVLGPAASGARLAQLAHAPGTQRCFTFDGPTPLNCCLYLPPSFDFSERWPLVLFLHSMHGRLEGDNNLFFESDTPVRLLDEPELCPAALKDRCVLLTPQCPIDKERGDGAGIWLRKGWYEDSVHDAKVEASLLGLVDTIRDRYNLDPSRLGLCGSSMGAYGALELAARNPQTFSAVALIAAHYDLDPVEPLVSRLTESQAVPFWFIHAENDNVCPFEDMEQLVKLLRSRSSAEVRLTSFEDTWSSQGHCADCVAFWAQPVAGAPGPRGPRTIRFEAPREAMSQATQQDSLQQAAQEEMGRLHRRLRGAQRRLFSCWGLGLCRALVPHLQLAFAAWRGRAVRQRRCQRQRRQEAATGVLQLLVGLWRRHMEAQRLNVVAMGKACQKMLFHILQDQASKLHLLFGSWCLLLHSAQALKARLSLRRARCAALQRVAGTPSCSSLASITIPDSVTVIGFYAFQGCSSLASVIIPDSVTVIREGAFEGCRSVAGCSSLVSFVIPESAEVGCDAFKGCSALLRSARNTLVEGFGSGSESCWGGVSDVASLYGLVEVLQLDAALLQWTTTAWLRAMKASSLRKRFVKGSRSFCETVDGLCQAARLQAIFTGWVDVLVISQTAAMRAALRYATSSDFHGPIFWAVTKAWQLGRWDRDVFLARKRIEESLGVAQCEDEWRRVCAPARLRVVAGLQVQAVGRRGPLQKLRQGLGIRAPKSAQLGHWGAHVSRRQASDEQQLQTELREEPPRNHPPASALFRAAFCKMGFPADADVPADAADATKLPWDGHQRFASPRPYFQRLRRDAARLGIPWKERFCFAAAKRPAHEPAIGAQLQFLPTFAPWTAASGAHGHRGGDDQSPRHANAAARALAGDLSPRALVWQQAQRGQARRLGRLPPRYGRGQGAKRGCGAALSGERRLGGRGPLHARPAAPRLRGRLLVPSESAAVHSVTCASLGLALRHRALSRDQLLQAEVVVVGSGVGCRALSSLDGLQLKPAGSLCLGGANGIAQDLSVGQKALETPGRQTRTPFVSTVANIELPAKMAAQGLHGANIREAERLAQLWELIQAWADSSGWLAEARANPCSVEELCREVSEVSPEPCYTWKVPASDQLMPFLAEHLRRQGLWGESGWAPDQLLLHSGGPVTDVAQNSLLAGPATLRFLARQPPEPKEPHAKRRHEPDAPLEGQLRLLRPEERLPLQWHAQRWRGTWEALPEMPPQQCLGDALRQVAEEAKSWEADSMVQDLEDGQPVRSSLAGLLGYDLVQWTQPLALDHLPEEGALLGVLYRVDRWLVHQRSKQQLLLVAPPGDVWACQAASCLRHALDLFGAEVSPPAVGQQVEALRSAPPPLQRLQLLLRHLRLSPEALREESSKGPVREVYSSIDDAAHMKAVHQVQEAIRAGHFYQLNFGRAWQGELQETPWELMQKLFRQNAAPYAGFLQAEEMALCCCSPELLLGVDEGRISSCPIKGTCARSLDSAEDAALRSAMVASPKEVAEHIMLVDLERHDLGLASVPSSVAWERWRVEILPNIQHLVSKVSGQLRPNSDVWAALESIFPGGSITGCPKTACIAAIDALEQRPRRSWTGSLGFADLFTGDGQWNILIRTLEAQATKDAWHGVVKAGGGLTIGSDPAAEVQEAKLKASRLLQVAFQGGAQSEANHGSEQNVGHCSIDAPNARVEALLRAFQEAQARRAARAARAAGAGEHGGWALWPSLPAARKRVCSSWTTSTPSA</sequence>
<dbReference type="Pfam" id="PF13306">
    <property type="entry name" value="LRR_5"/>
    <property type="match status" value="2"/>
</dbReference>
<dbReference type="InterPro" id="IPR000801">
    <property type="entry name" value="Esterase-like"/>
</dbReference>
<dbReference type="InterPro" id="IPR026906">
    <property type="entry name" value="LRR_5"/>
</dbReference>
<evidence type="ECO:0000256" key="1">
    <source>
        <dbReference type="SAM" id="MobiDB-lite"/>
    </source>
</evidence>